<organism evidence="1 2">
    <name type="scientific">Roseburia inulinivorans</name>
    <dbReference type="NCBI Taxonomy" id="360807"/>
    <lineage>
        <taxon>Bacteria</taxon>
        <taxon>Bacillati</taxon>
        <taxon>Bacillota</taxon>
        <taxon>Clostridia</taxon>
        <taxon>Lachnospirales</taxon>
        <taxon>Lachnospiraceae</taxon>
        <taxon>Roseburia</taxon>
    </lineage>
</organism>
<evidence type="ECO:0000313" key="1">
    <source>
        <dbReference type="EMBL" id="CRL43586.1"/>
    </source>
</evidence>
<accession>A0A0M6X190</accession>
<gene>
    <name evidence="1" type="ORF">RIL183_34491</name>
</gene>
<sequence length="38" mass="4352">MLEAKYNISNMDSGNLLKKLGFQIDGELRNRRIGIEDV</sequence>
<dbReference type="SUPFAM" id="SSF55729">
    <property type="entry name" value="Acyl-CoA N-acyltransferases (Nat)"/>
    <property type="match status" value="1"/>
</dbReference>
<evidence type="ECO:0000313" key="2">
    <source>
        <dbReference type="Proteomes" id="UP000049828"/>
    </source>
</evidence>
<reference evidence="2" key="1">
    <citation type="submission" date="2015-05" db="EMBL/GenBank/DDBJ databases">
        <authorList>
            <consortium name="Pathogen Informatics"/>
        </authorList>
    </citation>
    <scope>NUCLEOTIDE SEQUENCE [LARGE SCALE GENOMIC DNA]</scope>
    <source>
        <strain evidence="2">L1-83</strain>
    </source>
</reference>
<proteinExistence type="predicted"/>
<dbReference type="EMBL" id="CVRS01000148">
    <property type="protein sequence ID" value="CRL43586.1"/>
    <property type="molecule type" value="Genomic_DNA"/>
</dbReference>
<dbReference type="Proteomes" id="UP000049828">
    <property type="component" value="Unassembled WGS sequence"/>
</dbReference>
<protein>
    <submittedName>
        <fullName evidence="1">Uncharacterized protein</fullName>
    </submittedName>
</protein>
<dbReference type="InterPro" id="IPR016181">
    <property type="entry name" value="Acyl_CoA_acyltransferase"/>
</dbReference>
<dbReference type="AlphaFoldDB" id="A0A0M6X190"/>
<name>A0A0M6X190_9FIRM</name>
<keyword evidence="2" id="KW-1185">Reference proteome</keyword>